<proteinExistence type="inferred from homology"/>
<dbReference type="RefSeq" id="WP_088773458.1">
    <property type="nucleotide sequence ID" value="NZ_CP022132.1"/>
</dbReference>
<gene>
    <name evidence="3" type="primary">dacB</name>
    <name evidence="3" type="ORF">CDV26_05365</name>
</gene>
<protein>
    <submittedName>
        <fullName evidence="3">D-alanyl-D-alanine carboxypeptidase/D-alanyl-D-alanine-endopeptidase</fullName>
    </submittedName>
</protein>
<dbReference type="PANTHER" id="PTHR30023">
    <property type="entry name" value="D-ALANYL-D-ALANINE CARBOXYPEPTIDASE"/>
    <property type="match status" value="1"/>
</dbReference>
<dbReference type="PRINTS" id="PR00922">
    <property type="entry name" value="DADACBPTASE3"/>
</dbReference>
<dbReference type="NCBIfam" id="TIGR00666">
    <property type="entry name" value="PBP4"/>
    <property type="match status" value="1"/>
</dbReference>
<dbReference type="PANTHER" id="PTHR30023:SF0">
    <property type="entry name" value="PENICILLIN-SENSITIVE CARBOXYPEPTIDASE A"/>
    <property type="match status" value="1"/>
</dbReference>
<accession>A0ABN5AZ79</accession>
<evidence type="ECO:0000256" key="2">
    <source>
        <dbReference type="ARBA" id="ARBA00022801"/>
    </source>
</evidence>
<sequence>MIFNNILKLLIIFIITISSRSYSLSSSEINSAFNKAIKINHLNSALIGVKIINLSDGKTIYAKNADKNFIPASNTKLVTATAALLFLDKDFRYQTKLYYDKSQNHTINNLYIVFSGDPSFTIQDLQKLIKALKTTKVTKINHIYFVNSFFVGRDTSINESQSSSVFSYGAPSSIYNLNENSITLKFIPKKHFFEVTQLSGEPLNFKNELFTANKQQLKICQFNGYYQYDKLVLSGCLPENNYTFDFAIQNPELVMKKAVLQQLSKLRIDTANNNITIIKKLPNNVILLNKHNSAKLAVLLKHMLVVSDNLYAQSILRTIGYYYNGAGSITSGKNAALEILKNKLKLNVDSIQLEDGAGISENDLLSPSFLVNLLYKMTLNKNYKLFKNMLPIYGKIGTLKNFKGDKLKGKVFAKTGTQTTAIALSGYLIKDNNWYVFSILINSLKESQKSQAHNLEKELLEKLSLN</sequence>
<keyword evidence="3" id="KW-0645">Protease</keyword>
<dbReference type="Gene3D" id="3.40.710.10">
    <property type="entry name" value="DD-peptidase/beta-lactamase superfamily"/>
    <property type="match status" value="2"/>
</dbReference>
<dbReference type="Proteomes" id="UP000249910">
    <property type="component" value="Chromosome"/>
</dbReference>
<comment type="similarity">
    <text evidence="1">Belongs to the peptidase S13 family.</text>
</comment>
<dbReference type="InterPro" id="IPR000667">
    <property type="entry name" value="Peptidase_S13"/>
</dbReference>
<dbReference type="Pfam" id="PF02113">
    <property type="entry name" value="Peptidase_S13"/>
    <property type="match status" value="1"/>
</dbReference>
<organism evidence="3 4">
    <name type="scientific">Francisella halioticida</name>
    <dbReference type="NCBI Taxonomy" id="549298"/>
    <lineage>
        <taxon>Bacteria</taxon>
        <taxon>Pseudomonadati</taxon>
        <taxon>Pseudomonadota</taxon>
        <taxon>Gammaproteobacteria</taxon>
        <taxon>Thiotrichales</taxon>
        <taxon>Francisellaceae</taxon>
        <taxon>Francisella</taxon>
    </lineage>
</organism>
<evidence type="ECO:0000256" key="1">
    <source>
        <dbReference type="ARBA" id="ARBA00006096"/>
    </source>
</evidence>
<dbReference type="GO" id="GO:0004180">
    <property type="term" value="F:carboxypeptidase activity"/>
    <property type="evidence" value="ECO:0007669"/>
    <property type="project" value="UniProtKB-KW"/>
</dbReference>
<name>A0ABN5AZ79_9GAMM</name>
<dbReference type="EMBL" id="CP022132">
    <property type="protein sequence ID" value="ASG69014.1"/>
    <property type="molecule type" value="Genomic_DNA"/>
</dbReference>
<keyword evidence="3" id="KW-0121">Carboxypeptidase</keyword>
<evidence type="ECO:0000313" key="4">
    <source>
        <dbReference type="Proteomes" id="UP000249910"/>
    </source>
</evidence>
<dbReference type="SUPFAM" id="SSF56601">
    <property type="entry name" value="beta-lactamase/transpeptidase-like"/>
    <property type="match status" value="1"/>
</dbReference>
<keyword evidence="2" id="KW-0378">Hydrolase</keyword>
<dbReference type="InterPro" id="IPR012338">
    <property type="entry name" value="Beta-lactam/transpept-like"/>
</dbReference>
<evidence type="ECO:0000313" key="3">
    <source>
        <dbReference type="EMBL" id="ASG69014.1"/>
    </source>
</evidence>
<keyword evidence="4" id="KW-1185">Reference proteome</keyword>
<reference evidence="3 4" key="1">
    <citation type="submission" date="2017-06" db="EMBL/GenBank/DDBJ databases">
        <title>Complete genome of Francisella halioticida.</title>
        <authorList>
            <person name="Sjodin A."/>
        </authorList>
    </citation>
    <scope>NUCLEOTIDE SEQUENCE [LARGE SCALE GENOMIC DNA]</scope>
    <source>
        <strain evidence="3 4">DSM 23729</strain>
    </source>
</reference>